<proteinExistence type="predicted"/>
<dbReference type="KEGG" id="hyj:FHG12_12635"/>
<feature type="compositionally biased region" description="Low complexity" evidence="1">
    <location>
        <begin position="28"/>
        <end position="47"/>
    </location>
</feature>
<feature type="compositionally biased region" description="Basic and acidic residues" evidence="1">
    <location>
        <begin position="59"/>
        <end position="70"/>
    </location>
</feature>
<dbReference type="RefSeq" id="WP_139516072.1">
    <property type="nucleotide sequence ID" value="NZ_CP040896.1"/>
</dbReference>
<dbReference type="AlphaFoldDB" id="A0A5B8A0V5"/>
<reference evidence="2 3" key="1">
    <citation type="submission" date="2019-06" db="EMBL/GenBank/DDBJ databases">
        <authorList>
            <person name="Srinivasan S."/>
        </authorList>
    </citation>
    <scope>NUCLEOTIDE SEQUENCE [LARGE SCALE GENOMIC DNA]</scope>
    <source>
        <strain evidence="2 3">17J68-5</strain>
    </source>
</reference>
<evidence type="ECO:0000313" key="3">
    <source>
        <dbReference type="Proteomes" id="UP000305398"/>
    </source>
</evidence>
<dbReference type="Proteomes" id="UP000305398">
    <property type="component" value="Chromosome"/>
</dbReference>
<gene>
    <name evidence="2" type="ORF">FHG12_12635</name>
</gene>
<organism evidence="2 3">
    <name type="scientific">Hymenobacter jejuensis</name>
    <dbReference type="NCBI Taxonomy" id="2502781"/>
    <lineage>
        <taxon>Bacteria</taxon>
        <taxon>Pseudomonadati</taxon>
        <taxon>Bacteroidota</taxon>
        <taxon>Cytophagia</taxon>
        <taxon>Cytophagales</taxon>
        <taxon>Hymenobacteraceae</taxon>
        <taxon>Hymenobacter</taxon>
    </lineage>
</organism>
<accession>A0A5B8A0V5</accession>
<feature type="region of interest" description="Disordered" evidence="1">
    <location>
        <begin position="1"/>
        <end position="70"/>
    </location>
</feature>
<name>A0A5B8A0V5_9BACT</name>
<protein>
    <submittedName>
        <fullName evidence="2">Uncharacterized protein</fullName>
    </submittedName>
</protein>
<dbReference type="EMBL" id="CP040896">
    <property type="protein sequence ID" value="QDA60898.1"/>
    <property type="molecule type" value="Genomic_DNA"/>
</dbReference>
<sequence>MADNQEKQSDKKSESAAAGTERPAPQDSAAPVASVSSEALASAETSVGKGAVAGENDTQENKEADPNTLH</sequence>
<evidence type="ECO:0000256" key="1">
    <source>
        <dbReference type="SAM" id="MobiDB-lite"/>
    </source>
</evidence>
<feature type="compositionally biased region" description="Basic and acidic residues" evidence="1">
    <location>
        <begin position="1"/>
        <end position="14"/>
    </location>
</feature>
<evidence type="ECO:0000313" key="2">
    <source>
        <dbReference type="EMBL" id="QDA60898.1"/>
    </source>
</evidence>
<keyword evidence="3" id="KW-1185">Reference proteome</keyword>